<dbReference type="RefSeq" id="XP_018733683.1">
    <property type="nucleotide sequence ID" value="XM_018881055.1"/>
</dbReference>
<protein>
    <recommendedName>
        <fullName evidence="1">Bul1 C-terminal domain-containing protein</fullName>
    </recommendedName>
</protein>
<gene>
    <name evidence="2" type="ORF">AWJ20_4008</name>
</gene>
<dbReference type="KEGG" id="slb:AWJ20_4008"/>
<dbReference type="EMBL" id="CP014500">
    <property type="protein sequence ID" value="ANB11206.1"/>
    <property type="molecule type" value="Genomic_DNA"/>
</dbReference>
<feature type="domain" description="Bul1 C-terminal" evidence="1">
    <location>
        <begin position="386"/>
        <end position="445"/>
    </location>
</feature>
<name>A0A167C4K3_9ASCO</name>
<keyword evidence="3" id="KW-1185">Reference proteome</keyword>
<evidence type="ECO:0000313" key="2">
    <source>
        <dbReference type="EMBL" id="ANB11206.1"/>
    </source>
</evidence>
<accession>A0A167C4K3</accession>
<organism evidence="2 3">
    <name type="scientific">Sugiyamaella lignohabitans</name>
    <dbReference type="NCBI Taxonomy" id="796027"/>
    <lineage>
        <taxon>Eukaryota</taxon>
        <taxon>Fungi</taxon>
        <taxon>Dikarya</taxon>
        <taxon>Ascomycota</taxon>
        <taxon>Saccharomycotina</taxon>
        <taxon>Dipodascomycetes</taxon>
        <taxon>Dipodascales</taxon>
        <taxon>Trichomonascaceae</taxon>
        <taxon>Sugiyamaella</taxon>
    </lineage>
</organism>
<reference evidence="2 3" key="1">
    <citation type="submission" date="2016-02" db="EMBL/GenBank/DDBJ databases">
        <title>Complete genome sequence and transcriptome regulation of the pentose utilising yeast Sugiyamaella lignohabitans.</title>
        <authorList>
            <person name="Bellasio M."/>
            <person name="Peymann A."/>
            <person name="Valli M."/>
            <person name="Sipitzky M."/>
            <person name="Graf A."/>
            <person name="Sauer M."/>
            <person name="Marx H."/>
            <person name="Mattanovich D."/>
        </authorList>
    </citation>
    <scope>NUCLEOTIDE SEQUENCE [LARGE SCALE GENOMIC DNA]</scope>
    <source>
        <strain evidence="2 3">CBS 10342</strain>
    </source>
</reference>
<dbReference type="Proteomes" id="UP000189580">
    <property type="component" value="Chromosome c"/>
</dbReference>
<evidence type="ECO:0000313" key="3">
    <source>
        <dbReference type="Proteomes" id="UP000189580"/>
    </source>
</evidence>
<dbReference type="Pfam" id="PF04426">
    <property type="entry name" value="Bul1_C"/>
    <property type="match status" value="1"/>
</dbReference>
<dbReference type="InterPro" id="IPR022794">
    <property type="entry name" value="Bul1_C"/>
</dbReference>
<dbReference type="AlphaFoldDB" id="A0A167C4K3"/>
<proteinExistence type="predicted"/>
<evidence type="ECO:0000259" key="1">
    <source>
        <dbReference type="Pfam" id="PF04426"/>
    </source>
</evidence>
<dbReference type="OrthoDB" id="2283785at2759"/>
<dbReference type="GeneID" id="30036093"/>
<sequence>MTIRPLDQLTEDPPSYIEPTQPLLEITDQDDPISSATTDLPRYISGTTCEIAPCNTTSIYEPVVGVGIDPSPTRRDPLSLDLGDVITGKVVITPRKSMDFSILLVDLVGEEISLRDRGYSESHHKRVFTVARYEIPHQHISGPLEEGFVYTFTYSLVVPERLPREFCPCGTGNPIHSQLPPSYGLPLENYTPRNHEENEECARVLYRVRARLYKNLRNSREETLKIWAQGHKTVSIRSSLYPPLVLEELKDSNGNILRLPVYSTSKQLSHGLIRKVAIGTVELKTSEPLNIYLNNPSTKLVSLDVIYTPPSDQKSTSPLEIHHVSYKVNALTFASIEAMAEIPSRQSVMSNKKSPVYMSKDNILRQNLTICKPLWRLNENNDSKTKGNSYVTTLKLPFSFPVTNKKVVSTYFSCLTSRQYELTVTVNFGSSIGSHSITIPVLVTNYKSRESSVASVYSVEDISPLRSDASSYFSYSIPTYQESVGSSTASSTGAITPPTPGHNFTWGGGARRIARTCEQAAMIIASI</sequence>